<accession>A0A812MLE4</accession>
<protein>
    <submittedName>
        <fullName evidence="2">Uncharacterized protein</fullName>
    </submittedName>
</protein>
<gene>
    <name evidence="2" type="ORF">SNAT2548_LOCUS14180</name>
</gene>
<feature type="compositionally biased region" description="Basic and acidic residues" evidence="1">
    <location>
        <begin position="132"/>
        <end position="148"/>
    </location>
</feature>
<feature type="compositionally biased region" description="Acidic residues" evidence="1">
    <location>
        <begin position="104"/>
        <end position="114"/>
    </location>
</feature>
<dbReference type="Proteomes" id="UP000604046">
    <property type="component" value="Unassembled WGS sequence"/>
</dbReference>
<proteinExistence type="predicted"/>
<evidence type="ECO:0000313" key="2">
    <source>
        <dbReference type="EMBL" id="CAE7267561.1"/>
    </source>
</evidence>
<sequence length="203" mass="22669">MVNQILACAGSPYNEDLVNEFAAFAGERDQDRTSCLKFSVLRSLQQLAQEPPQWTLRGARQARRRRRRRAHVAANPQGDSVSGSEEGEAEEEAAAGEAPVDASSQEEEGQEDGIGDLPVQVRATFVHYQEGPQDRRATKSEPPWRGEPEGSEAGRTITHREQEDEEDQEAELAVRREAGHVKLLNRDQDLEAEELTKILKLKN</sequence>
<name>A0A812MLE4_9DINO</name>
<evidence type="ECO:0000256" key="1">
    <source>
        <dbReference type="SAM" id="MobiDB-lite"/>
    </source>
</evidence>
<reference evidence="2" key="1">
    <citation type="submission" date="2021-02" db="EMBL/GenBank/DDBJ databases">
        <authorList>
            <person name="Dougan E. K."/>
            <person name="Rhodes N."/>
            <person name="Thang M."/>
            <person name="Chan C."/>
        </authorList>
    </citation>
    <scope>NUCLEOTIDE SEQUENCE</scope>
</reference>
<keyword evidence="3" id="KW-1185">Reference proteome</keyword>
<feature type="compositionally biased region" description="Acidic residues" evidence="1">
    <location>
        <begin position="85"/>
        <end position="94"/>
    </location>
</feature>
<comment type="caution">
    <text evidence="2">The sequence shown here is derived from an EMBL/GenBank/DDBJ whole genome shotgun (WGS) entry which is preliminary data.</text>
</comment>
<dbReference type="AlphaFoldDB" id="A0A812MLE4"/>
<dbReference type="EMBL" id="CAJNDS010001613">
    <property type="protein sequence ID" value="CAE7267561.1"/>
    <property type="molecule type" value="Genomic_DNA"/>
</dbReference>
<evidence type="ECO:0000313" key="3">
    <source>
        <dbReference type="Proteomes" id="UP000604046"/>
    </source>
</evidence>
<feature type="compositionally biased region" description="Basic residues" evidence="1">
    <location>
        <begin position="60"/>
        <end position="71"/>
    </location>
</feature>
<feature type="region of interest" description="Disordered" evidence="1">
    <location>
        <begin position="49"/>
        <end position="171"/>
    </location>
</feature>
<organism evidence="2 3">
    <name type="scientific">Symbiodinium natans</name>
    <dbReference type="NCBI Taxonomy" id="878477"/>
    <lineage>
        <taxon>Eukaryota</taxon>
        <taxon>Sar</taxon>
        <taxon>Alveolata</taxon>
        <taxon>Dinophyceae</taxon>
        <taxon>Suessiales</taxon>
        <taxon>Symbiodiniaceae</taxon>
        <taxon>Symbiodinium</taxon>
    </lineage>
</organism>